<sequence>MTIYKTVTDIIVRGIWLTIPVVLYKSRAAFVIPDMLFIGHFPYVKDLIALEHKHLANLIALYTFYHCFYNWILGGYKNTSWTSFIMSTIPGSVLTFAIALSLAGVEKYVVHNFGLEKYAPGFGRTVYTLIYGIAVYAIIKIACGHISQRHRAGSEVMDNAEPSISMYPPGMEIDLVLEKLKSTEKSAQEAPQIAKYKWHQQG</sequence>
<name>A0A6A6S2E0_9PLEO</name>
<organism evidence="2 3">
    <name type="scientific">Massarina eburnea CBS 473.64</name>
    <dbReference type="NCBI Taxonomy" id="1395130"/>
    <lineage>
        <taxon>Eukaryota</taxon>
        <taxon>Fungi</taxon>
        <taxon>Dikarya</taxon>
        <taxon>Ascomycota</taxon>
        <taxon>Pezizomycotina</taxon>
        <taxon>Dothideomycetes</taxon>
        <taxon>Pleosporomycetidae</taxon>
        <taxon>Pleosporales</taxon>
        <taxon>Massarineae</taxon>
        <taxon>Massarinaceae</taxon>
        <taxon>Massarina</taxon>
    </lineage>
</organism>
<dbReference type="Proteomes" id="UP000799753">
    <property type="component" value="Unassembled WGS sequence"/>
</dbReference>
<feature type="transmembrane region" description="Helical" evidence="1">
    <location>
        <begin position="125"/>
        <end position="143"/>
    </location>
</feature>
<dbReference type="AlphaFoldDB" id="A0A6A6S2E0"/>
<evidence type="ECO:0000256" key="1">
    <source>
        <dbReference type="SAM" id="Phobius"/>
    </source>
</evidence>
<feature type="transmembrane region" description="Helical" evidence="1">
    <location>
        <begin position="84"/>
        <end position="105"/>
    </location>
</feature>
<evidence type="ECO:0000313" key="2">
    <source>
        <dbReference type="EMBL" id="KAF2640548.1"/>
    </source>
</evidence>
<proteinExistence type="predicted"/>
<evidence type="ECO:0000313" key="3">
    <source>
        <dbReference type="Proteomes" id="UP000799753"/>
    </source>
</evidence>
<dbReference type="EMBL" id="MU006784">
    <property type="protein sequence ID" value="KAF2640548.1"/>
    <property type="molecule type" value="Genomic_DNA"/>
</dbReference>
<keyword evidence="1" id="KW-1133">Transmembrane helix</keyword>
<protein>
    <submittedName>
        <fullName evidence="2">Uncharacterized protein</fullName>
    </submittedName>
</protein>
<gene>
    <name evidence="2" type="ORF">P280DRAFT_543257</name>
</gene>
<reference evidence="2" key="1">
    <citation type="journal article" date="2020" name="Stud. Mycol.">
        <title>101 Dothideomycetes genomes: a test case for predicting lifestyles and emergence of pathogens.</title>
        <authorList>
            <person name="Haridas S."/>
            <person name="Albert R."/>
            <person name="Binder M."/>
            <person name="Bloem J."/>
            <person name="Labutti K."/>
            <person name="Salamov A."/>
            <person name="Andreopoulos B."/>
            <person name="Baker S."/>
            <person name="Barry K."/>
            <person name="Bills G."/>
            <person name="Bluhm B."/>
            <person name="Cannon C."/>
            <person name="Castanera R."/>
            <person name="Culley D."/>
            <person name="Daum C."/>
            <person name="Ezra D."/>
            <person name="Gonzalez J."/>
            <person name="Henrissat B."/>
            <person name="Kuo A."/>
            <person name="Liang C."/>
            <person name="Lipzen A."/>
            <person name="Lutzoni F."/>
            <person name="Magnuson J."/>
            <person name="Mondo S."/>
            <person name="Nolan M."/>
            <person name="Ohm R."/>
            <person name="Pangilinan J."/>
            <person name="Park H.-J."/>
            <person name="Ramirez L."/>
            <person name="Alfaro M."/>
            <person name="Sun H."/>
            <person name="Tritt A."/>
            <person name="Yoshinaga Y."/>
            <person name="Zwiers L.-H."/>
            <person name="Turgeon B."/>
            <person name="Goodwin S."/>
            <person name="Spatafora J."/>
            <person name="Crous P."/>
            <person name="Grigoriev I."/>
        </authorList>
    </citation>
    <scope>NUCLEOTIDE SEQUENCE</scope>
    <source>
        <strain evidence="2">CBS 473.64</strain>
    </source>
</reference>
<keyword evidence="3" id="KW-1185">Reference proteome</keyword>
<keyword evidence="1" id="KW-0812">Transmembrane</keyword>
<feature type="transmembrane region" description="Helical" evidence="1">
    <location>
        <begin position="54"/>
        <end position="72"/>
    </location>
</feature>
<keyword evidence="1" id="KW-0472">Membrane</keyword>
<accession>A0A6A6S2E0</accession>